<reference evidence="1" key="2">
    <citation type="submission" date="2023-06" db="EMBL/GenBank/DDBJ databases">
        <authorList>
            <consortium name="Lawrence Berkeley National Laboratory"/>
            <person name="Haridas S."/>
            <person name="Hensen N."/>
            <person name="Bonometti L."/>
            <person name="Westerberg I."/>
            <person name="Brannstrom I.O."/>
            <person name="Guillou S."/>
            <person name="Cros-Aarteil S."/>
            <person name="Calhoun S."/>
            <person name="Kuo A."/>
            <person name="Mondo S."/>
            <person name="Pangilinan J."/>
            <person name="Riley R."/>
            <person name="LaButti K."/>
            <person name="Andreopoulos B."/>
            <person name="Lipzen A."/>
            <person name="Chen C."/>
            <person name="Yanf M."/>
            <person name="Daum C."/>
            <person name="Ng V."/>
            <person name="Clum A."/>
            <person name="Steindorff A."/>
            <person name="Ohm R."/>
            <person name="Martin F."/>
            <person name="Silar P."/>
            <person name="Natvig D."/>
            <person name="Lalanne C."/>
            <person name="Gautier V."/>
            <person name="Ament-velasquez S.L."/>
            <person name="Kruys A."/>
            <person name="Hutchinson M.I."/>
            <person name="Powell A.J."/>
            <person name="Barry K."/>
            <person name="Miller A.N."/>
            <person name="Grigoriev I.V."/>
            <person name="Debuchy R."/>
            <person name="Gladieux P."/>
            <person name="Thoren M.H."/>
            <person name="Johannesson H."/>
        </authorList>
    </citation>
    <scope>NUCLEOTIDE SEQUENCE</scope>
    <source>
        <strain evidence="1">CBS 232.78</strain>
    </source>
</reference>
<evidence type="ECO:0000313" key="1">
    <source>
        <dbReference type="EMBL" id="KAK3381222.1"/>
    </source>
</evidence>
<accession>A0AAE0NGR2</accession>
<evidence type="ECO:0000313" key="2">
    <source>
        <dbReference type="Proteomes" id="UP001285441"/>
    </source>
</evidence>
<comment type="caution">
    <text evidence="1">The sequence shown here is derived from an EMBL/GenBank/DDBJ whole genome shotgun (WGS) entry which is preliminary data.</text>
</comment>
<gene>
    <name evidence="1" type="ORF">B0H63DRAFT_197802</name>
</gene>
<dbReference type="AlphaFoldDB" id="A0AAE0NGR2"/>
<dbReference type="Proteomes" id="UP001285441">
    <property type="component" value="Unassembled WGS sequence"/>
</dbReference>
<keyword evidence="2" id="KW-1185">Reference proteome</keyword>
<name>A0AAE0NGR2_9PEZI</name>
<protein>
    <submittedName>
        <fullName evidence="1">Uncharacterized protein</fullName>
    </submittedName>
</protein>
<reference evidence="1" key="1">
    <citation type="journal article" date="2023" name="Mol. Phylogenet. Evol.">
        <title>Genome-scale phylogeny and comparative genomics of the fungal order Sordariales.</title>
        <authorList>
            <person name="Hensen N."/>
            <person name="Bonometti L."/>
            <person name="Westerberg I."/>
            <person name="Brannstrom I.O."/>
            <person name="Guillou S."/>
            <person name="Cros-Aarteil S."/>
            <person name="Calhoun S."/>
            <person name="Haridas S."/>
            <person name="Kuo A."/>
            <person name="Mondo S."/>
            <person name="Pangilinan J."/>
            <person name="Riley R."/>
            <person name="LaButti K."/>
            <person name="Andreopoulos B."/>
            <person name="Lipzen A."/>
            <person name="Chen C."/>
            <person name="Yan M."/>
            <person name="Daum C."/>
            <person name="Ng V."/>
            <person name="Clum A."/>
            <person name="Steindorff A."/>
            <person name="Ohm R.A."/>
            <person name="Martin F."/>
            <person name="Silar P."/>
            <person name="Natvig D.O."/>
            <person name="Lalanne C."/>
            <person name="Gautier V."/>
            <person name="Ament-Velasquez S.L."/>
            <person name="Kruys A."/>
            <person name="Hutchinson M.I."/>
            <person name="Powell A.J."/>
            <person name="Barry K."/>
            <person name="Miller A.N."/>
            <person name="Grigoriev I.V."/>
            <person name="Debuchy R."/>
            <person name="Gladieux P."/>
            <person name="Hiltunen Thoren M."/>
            <person name="Johannesson H."/>
        </authorList>
    </citation>
    <scope>NUCLEOTIDE SEQUENCE</scope>
    <source>
        <strain evidence="1">CBS 232.78</strain>
    </source>
</reference>
<organism evidence="1 2">
    <name type="scientific">Podospora didyma</name>
    <dbReference type="NCBI Taxonomy" id="330526"/>
    <lineage>
        <taxon>Eukaryota</taxon>
        <taxon>Fungi</taxon>
        <taxon>Dikarya</taxon>
        <taxon>Ascomycota</taxon>
        <taxon>Pezizomycotina</taxon>
        <taxon>Sordariomycetes</taxon>
        <taxon>Sordariomycetidae</taxon>
        <taxon>Sordariales</taxon>
        <taxon>Podosporaceae</taxon>
        <taxon>Podospora</taxon>
    </lineage>
</organism>
<sequence length="150" mass="16412">MSRTVASFGTTAAITRPLHTQALPQIAATHCLACLVRPSHILNRASFAAAHRHASKADGAFFYFFVAAMLLCTRIPGPPFPGAFSSISPCLVSSRALATNRRPIVVITPLLGFFFSAPRDLTIFEKPHIPWTHVNKHDVHHCCFSLDTFS</sequence>
<dbReference type="EMBL" id="JAULSW010000005">
    <property type="protein sequence ID" value="KAK3381222.1"/>
    <property type="molecule type" value="Genomic_DNA"/>
</dbReference>
<proteinExistence type="predicted"/>